<reference evidence="2" key="1">
    <citation type="journal article" date="2024" name="Proc. Natl. Acad. Sci. U.S.A.">
        <title>Extraordinary preservation of gene collinearity over three hundred million years revealed in homosporous lycophytes.</title>
        <authorList>
            <person name="Li C."/>
            <person name="Wickell D."/>
            <person name="Kuo L.Y."/>
            <person name="Chen X."/>
            <person name="Nie B."/>
            <person name="Liao X."/>
            <person name="Peng D."/>
            <person name="Ji J."/>
            <person name="Jenkins J."/>
            <person name="Williams M."/>
            <person name="Shu S."/>
            <person name="Plott C."/>
            <person name="Barry K."/>
            <person name="Rajasekar S."/>
            <person name="Grimwood J."/>
            <person name="Han X."/>
            <person name="Sun S."/>
            <person name="Hou Z."/>
            <person name="He W."/>
            <person name="Dai G."/>
            <person name="Sun C."/>
            <person name="Schmutz J."/>
            <person name="Leebens-Mack J.H."/>
            <person name="Li F.W."/>
            <person name="Wang L."/>
        </authorList>
    </citation>
    <scope>NUCLEOTIDE SEQUENCE [LARGE SCALE GENOMIC DNA]</scope>
    <source>
        <strain evidence="2">cv. PW_Plant_1</strain>
    </source>
</reference>
<dbReference type="Proteomes" id="UP001162992">
    <property type="component" value="Chromosome 1"/>
</dbReference>
<evidence type="ECO:0000313" key="1">
    <source>
        <dbReference type="EMBL" id="KAJ7570431.1"/>
    </source>
</evidence>
<comment type="caution">
    <text evidence="1">The sequence shown here is derived from an EMBL/GenBank/DDBJ whole genome shotgun (WGS) entry which is preliminary data.</text>
</comment>
<organism evidence="1 2">
    <name type="scientific">Diphasiastrum complanatum</name>
    <name type="common">Issler's clubmoss</name>
    <name type="synonym">Lycopodium complanatum</name>
    <dbReference type="NCBI Taxonomy" id="34168"/>
    <lineage>
        <taxon>Eukaryota</taxon>
        <taxon>Viridiplantae</taxon>
        <taxon>Streptophyta</taxon>
        <taxon>Embryophyta</taxon>
        <taxon>Tracheophyta</taxon>
        <taxon>Lycopodiopsida</taxon>
        <taxon>Lycopodiales</taxon>
        <taxon>Lycopodiaceae</taxon>
        <taxon>Lycopodioideae</taxon>
        <taxon>Diphasiastrum</taxon>
    </lineage>
</organism>
<name>A0ACC2EVB1_DIPCM</name>
<gene>
    <name evidence="1" type="ORF">O6H91_01G119600</name>
</gene>
<keyword evidence="2" id="KW-1185">Reference proteome</keyword>
<protein>
    <submittedName>
        <fullName evidence="1">Uncharacterized protein</fullName>
    </submittedName>
</protein>
<accession>A0ACC2EVB1</accession>
<proteinExistence type="predicted"/>
<evidence type="ECO:0000313" key="2">
    <source>
        <dbReference type="Proteomes" id="UP001162992"/>
    </source>
</evidence>
<dbReference type="EMBL" id="CM055092">
    <property type="protein sequence ID" value="KAJ7570431.1"/>
    <property type="molecule type" value="Genomic_DNA"/>
</dbReference>
<sequence>MMPGIGTGGAEGGGSEAGPSGSSSGNPHNNNNNNGRRLVRSLVLKAVCLVGGAFLLRKLTKTTTRWDHARLVADALSGEKFSSEQAAQDPMTYFNLRLIACPATALADGARVLYFEQAFWRTPERPYRQRFYVVKPCPKEMKCDVEVASYAVRDVEEYRNYCDRTKSQRPQTEEIVGWAVRSSSRSISSAEIASRQLQFANQLATRTDDIAEHLTSVYLSRCERGQHCLYEGSTPPGGFPNSWNGATRCTSELTIYKNGEIHCWDRAYDDEGNQVWGVRQGPYEFKPGRSSSLSKPIPESDYLSSYSTDNNHLGNYAT</sequence>